<keyword evidence="2" id="KW-1185">Reference proteome</keyword>
<dbReference type="Pfam" id="PF13650">
    <property type="entry name" value="Asp_protease_2"/>
    <property type="match status" value="1"/>
</dbReference>
<reference evidence="1" key="1">
    <citation type="journal article" date="2023" name="Plant J.">
        <title>Genome sequences and population genomics provide insights into the demographic history, inbreeding, and mutation load of two 'living fossil' tree species of Dipteronia.</title>
        <authorList>
            <person name="Feng Y."/>
            <person name="Comes H.P."/>
            <person name="Chen J."/>
            <person name="Zhu S."/>
            <person name="Lu R."/>
            <person name="Zhang X."/>
            <person name="Li P."/>
            <person name="Qiu J."/>
            <person name="Olsen K.M."/>
            <person name="Qiu Y."/>
        </authorList>
    </citation>
    <scope>NUCLEOTIDE SEQUENCE</scope>
    <source>
        <strain evidence="1">KIB01</strain>
    </source>
</reference>
<comment type="caution">
    <text evidence="1">The sequence shown here is derived from an EMBL/GenBank/DDBJ whole genome shotgun (WGS) entry which is preliminary data.</text>
</comment>
<name>A0AAD9WPY6_9ROSI</name>
<protein>
    <recommendedName>
        <fullName evidence="3">Peptidase A2 domain-containing protein</fullName>
    </recommendedName>
</protein>
<dbReference type="EMBL" id="JANJYI010000008">
    <property type="protein sequence ID" value="KAK2638025.1"/>
    <property type="molecule type" value="Genomic_DNA"/>
</dbReference>
<sequence length="136" mass="15020">MWVFLEINGKILNALLDIGSSRNLLAKTIVDKLGIQPHPCSGEIQGLNGTPTSVDGLLDVNIRIGKWSGACTLLVLPLDNIDCILGMYFFVANKVTLTPHLDGVPIGERNNHYYVQAGFDCDKEWPVRFQELTVPK</sequence>
<dbReference type="AlphaFoldDB" id="A0AAD9WPY6"/>
<dbReference type="CDD" id="cd00303">
    <property type="entry name" value="retropepsin_like"/>
    <property type="match status" value="1"/>
</dbReference>
<accession>A0AAD9WPY6</accession>
<evidence type="ECO:0008006" key="3">
    <source>
        <dbReference type="Google" id="ProtNLM"/>
    </source>
</evidence>
<dbReference type="Gene3D" id="2.40.70.10">
    <property type="entry name" value="Acid Proteases"/>
    <property type="match status" value="1"/>
</dbReference>
<proteinExistence type="predicted"/>
<gene>
    <name evidence="1" type="ORF">Ddye_025820</name>
</gene>
<organism evidence="1 2">
    <name type="scientific">Dipteronia dyeriana</name>
    <dbReference type="NCBI Taxonomy" id="168575"/>
    <lineage>
        <taxon>Eukaryota</taxon>
        <taxon>Viridiplantae</taxon>
        <taxon>Streptophyta</taxon>
        <taxon>Embryophyta</taxon>
        <taxon>Tracheophyta</taxon>
        <taxon>Spermatophyta</taxon>
        <taxon>Magnoliopsida</taxon>
        <taxon>eudicotyledons</taxon>
        <taxon>Gunneridae</taxon>
        <taxon>Pentapetalae</taxon>
        <taxon>rosids</taxon>
        <taxon>malvids</taxon>
        <taxon>Sapindales</taxon>
        <taxon>Sapindaceae</taxon>
        <taxon>Hippocastanoideae</taxon>
        <taxon>Acereae</taxon>
        <taxon>Dipteronia</taxon>
    </lineage>
</organism>
<dbReference type="InterPro" id="IPR021109">
    <property type="entry name" value="Peptidase_aspartic_dom_sf"/>
</dbReference>
<evidence type="ECO:0000313" key="1">
    <source>
        <dbReference type="EMBL" id="KAK2638025.1"/>
    </source>
</evidence>
<dbReference type="Proteomes" id="UP001280121">
    <property type="component" value="Unassembled WGS sequence"/>
</dbReference>
<evidence type="ECO:0000313" key="2">
    <source>
        <dbReference type="Proteomes" id="UP001280121"/>
    </source>
</evidence>
<dbReference type="SUPFAM" id="SSF50630">
    <property type="entry name" value="Acid proteases"/>
    <property type="match status" value="1"/>
</dbReference>